<dbReference type="Gene3D" id="3.40.250.10">
    <property type="entry name" value="Rhodanese-like domain"/>
    <property type="match status" value="1"/>
</dbReference>
<dbReference type="SUPFAM" id="SSF52821">
    <property type="entry name" value="Rhodanese/Cell cycle control phosphatase"/>
    <property type="match status" value="1"/>
</dbReference>
<accession>A0ABW0E9R8</accession>
<keyword evidence="3" id="KW-1185">Reference proteome</keyword>
<dbReference type="Proteomes" id="UP001596161">
    <property type="component" value="Unassembled WGS sequence"/>
</dbReference>
<evidence type="ECO:0000313" key="3">
    <source>
        <dbReference type="Proteomes" id="UP001596161"/>
    </source>
</evidence>
<dbReference type="PROSITE" id="PS50206">
    <property type="entry name" value="RHODANESE_3"/>
    <property type="match status" value="1"/>
</dbReference>
<organism evidence="2 3">
    <name type="scientific">Adhaeribacter terreus</name>
    <dbReference type="NCBI Taxonomy" id="529703"/>
    <lineage>
        <taxon>Bacteria</taxon>
        <taxon>Pseudomonadati</taxon>
        <taxon>Bacteroidota</taxon>
        <taxon>Cytophagia</taxon>
        <taxon>Cytophagales</taxon>
        <taxon>Hymenobacteraceae</taxon>
        <taxon>Adhaeribacter</taxon>
    </lineage>
</organism>
<protein>
    <submittedName>
        <fullName evidence="2">Rhodanese-like domain-containing protein</fullName>
    </submittedName>
</protein>
<dbReference type="EMBL" id="JBHSKT010000002">
    <property type="protein sequence ID" value="MFC5269983.1"/>
    <property type="molecule type" value="Genomic_DNA"/>
</dbReference>
<reference evidence="3" key="1">
    <citation type="journal article" date="2019" name="Int. J. Syst. Evol. Microbiol.">
        <title>The Global Catalogue of Microorganisms (GCM) 10K type strain sequencing project: providing services to taxonomists for standard genome sequencing and annotation.</title>
        <authorList>
            <consortium name="The Broad Institute Genomics Platform"/>
            <consortium name="The Broad Institute Genome Sequencing Center for Infectious Disease"/>
            <person name="Wu L."/>
            <person name="Ma J."/>
        </authorList>
    </citation>
    <scope>NUCLEOTIDE SEQUENCE [LARGE SCALE GENOMIC DNA]</scope>
    <source>
        <strain evidence="3">KACC 12602</strain>
    </source>
</reference>
<dbReference type="PANTHER" id="PTHR43031">
    <property type="entry name" value="FAD-DEPENDENT OXIDOREDUCTASE"/>
    <property type="match status" value="1"/>
</dbReference>
<dbReference type="SMART" id="SM00450">
    <property type="entry name" value="RHOD"/>
    <property type="match status" value="1"/>
</dbReference>
<dbReference type="RefSeq" id="WP_378016357.1">
    <property type="nucleotide sequence ID" value="NZ_JBHSKT010000002.1"/>
</dbReference>
<sequence>MKPICLIFAIPLIFSACNQEANKATSAASITTEQTENGMVQAVKTIDTDEAKALLEKEEDLVILDVRTPEEYAGGHLKNAVLLNKYDADFETRIQDLDREKPYLVYCAMGGRSGETKALMQKLGFKKVYDTKGFEDLKNAGLPVEN</sequence>
<dbReference type="Pfam" id="PF00581">
    <property type="entry name" value="Rhodanese"/>
    <property type="match status" value="1"/>
</dbReference>
<name>A0ABW0E9R8_9BACT</name>
<proteinExistence type="predicted"/>
<comment type="caution">
    <text evidence="2">The sequence shown here is derived from an EMBL/GenBank/DDBJ whole genome shotgun (WGS) entry which is preliminary data.</text>
</comment>
<gene>
    <name evidence="2" type="ORF">ACFPIB_05135</name>
</gene>
<feature type="domain" description="Rhodanese" evidence="1">
    <location>
        <begin position="57"/>
        <end position="146"/>
    </location>
</feature>
<evidence type="ECO:0000313" key="2">
    <source>
        <dbReference type="EMBL" id="MFC5269983.1"/>
    </source>
</evidence>
<dbReference type="PANTHER" id="PTHR43031:SF1">
    <property type="entry name" value="PYRIDINE NUCLEOTIDE-DISULPHIDE OXIDOREDUCTASE"/>
    <property type="match status" value="1"/>
</dbReference>
<dbReference type="CDD" id="cd00158">
    <property type="entry name" value="RHOD"/>
    <property type="match status" value="1"/>
</dbReference>
<evidence type="ECO:0000259" key="1">
    <source>
        <dbReference type="PROSITE" id="PS50206"/>
    </source>
</evidence>
<dbReference type="InterPro" id="IPR036873">
    <property type="entry name" value="Rhodanese-like_dom_sf"/>
</dbReference>
<dbReference type="PROSITE" id="PS51257">
    <property type="entry name" value="PROKAR_LIPOPROTEIN"/>
    <property type="match status" value="1"/>
</dbReference>
<dbReference type="InterPro" id="IPR001763">
    <property type="entry name" value="Rhodanese-like_dom"/>
</dbReference>
<dbReference type="InterPro" id="IPR050229">
    <property type="entry name" value="GlpE_sulfurtransferase"/>
</dbReference>